<sequence length="204" mass="21714">MNSARLTSLFSLIALAALAGGTYWLLQATRPPAAESAAAAKTHTPDYFVDDFSISELDQSGATQYRLMATKMVHYEDDENADLTLPAIRAFQPGKPIVTATGQRGTVNGDASIVDLYDNARILRAAGPSDPEMQADSSHFRVFVNDDVIESKNPVKLRRGLSITTASAMNYNNVTRVMQLFGNVRGNIAASDASGTGKSGAGAK</sequence>
<name>A0A2N7VVQ5_9BURK</name>
<dbReference type="NCBIfam" id="TIGR04409">
    <property type="entry name" value="LptC_YrbK"/>
    <property type="match status" value="1"/>
</dbReference>
<reference evidence="7 8" key="1">
    <citation type="submission" date="2018-01" db="EMBL/GenBank/DDBJ databases">
        <title>Whole genome analyses suggest that Burkholderia sensu lato contains two further novel genera in the rhizoxinica-symbiotica group Mycetohabitans gen. nov., and Trinickia gen. nov.: implications for the evolution of diazotrophy and nodulation in the Burkholderiaceae.</title>
        <authorList>
            <person name="Estrada-de los Santos P."/>
            <person name="Palmer M."/>
            <person name="Chavez-Ramirez B."/>
            <person name="Beukes C."/>
            <person name="Steenkamp E.T."/>
            <person name="Hirsch A.M."/>
            <person name="Manyaka P."/>
            <person name="Maluk M."/>
            <person name="Lafos M."/>
            <person name="Crook M."/>
            <person name="Gross E."/>
            <person name="Simon M.F."/>
            <person name="Bueno dos Reis Junior F."/>
            <person name="Poole P.S."/>
            <person name="Venter S.N."/>
            <person name="James E.K."/>
        </authorList>
    </citation>
    <scope>NUCLEOTIDE SEQUENCE [LARGE SCALE GENOMIC DNA]</scope>
    <source>
        <strain evidence="7 8">GIMN1.004</strain>
    </source>
</reference>
<dbReference type="OrthoDB" id="8589410at2"/>
<feature type="chain" id="PRO_5014808566" evidence="6">
    <location>
        <begin position="20"/>
        <end position="204"/>
    </location>
</feature>
<dbReference type="Proteomes" id="UP000235616">
    <property type="component" value="Unassembled WGS sequence"/>
</dbReference>
<keyword evidence="8" id="KW-1185">Reference proteome</keyword>
<dbReference type="Gene3D" id="2.60.450.10">
    <property type="entry name" value="Lipopolysaccharide (LPS) transport protein A like domain"/>
    <property type="match status" value="1"/>
</dbReference>
<dbReference type="GO" id="GO:0005886">
    <property type="term" value="C:plasma membrane"/>
    <property type="evidence" value="ECO:0007669"/>
    <property type="project" value="InterPro"/>
</dbReference>
<feature type="signal peptide" evidence="6">
    <location>
        <begin position="1"/>
        <end position="19"/>
    </location>
</feature>
<dbReference type="AlphaFoldDB" id="A0A2N7VVQ5"/>
<dbReference type="InterPro" id="IPR052363">
    <property type="entry name" value="LPS_export_LptC"/>
</dbReference>
<evidence type="ECO:0000256" key="5">
    <source>
        <dbReference type="ARBA" id="ARBA00023136"/>
    </source>
</evidence>
<accession>A0A2N7VVQ5</accession>
<protein>
    <submittedName>
        <fullName evidence="7">LPS export ABC transporter periplasmic protein LptC</fullName>
    </submittedName>
</protein>
<dbReference type="GO" id="GO:0030288">
    <property type="term" value="C:outer membrane-bounded periplasmic space"/>
    <property type="evidence" value="ECO:0007669"/>
    <property type="project" value="TreeGrafter"/>
</dbReference>
<evidence type="ECO:0000256" key="4">
    <source>
        <dbReference type="ARBA" id="ARBA00022989"/>
    </source>
</evidence>
<keyword evidence="5" id="KW-0472">Membrane</keyword>
<gene>
    <name evidence="7" type="primary">lptC</name>
    <name evidence="7" type="ORF">C0Z18_08635</name>
</gene>
<evidence type="ECO:0000313" key="8">
    <source>
        <dbReference type="Proteomes" id="UP000235616"/>
    </source>
</evidence>
<dbReference type="PANTHER" id="PTHR37481:SF1">
    <property type="entry name" value="LIPOPOLYSACCHARIDE EXPORT SYSTEM PROTEIN LPTC"/>
    <property type="match status" value="1"/>
</dbReference>
<dbReference type="Pfam" id="PF06835">
    <property type="entry name" value="LptC"/>
    <property type="match status" value="1"/>
</dbReference>
<comment type="caution">
    <text evidence="7">The sequence shown here is derived from an EMBL/GenBank/DDBJ whole genome shotgun (WGS) entry which is preliminary data.</text>
</comment>
<dbReference type="InterPro" id="IPR026265">
    <property type="entry name" value="LptC"/>
</dbReference>
<keyword evidence="3" id="KW-0812">Transmembrane</keyword>
<dbReference type="PANTHER" id="PTHR37481">
    <property type="entry name" value="LIPOPOLYSACCHARIDE EXPORT SYSTEM PROTEIN LPTC"/>
    <property type="match status" value="1"/>
</dbReference>
<dbReference type="GO" id="GO:0017089">
    <property type="term" value="F:glycolipid transfer activity"/>
    <property type="evidence" value="ECO:0007669"/>
    <property type="project" value="TreeGrafter"/>
</dbReference>
<keyword evidence="1" id="KW-1003">Cell membrane</keyword>
<proteinExistence type="predicted"/>
<dbReference type="GO" id="GO:0015221">
    <property type="term" value="F:lipopolysaccharide transmembrane transporter activity"/>
    <property type="evidence" value="ECO:0007669"/>
    <property type="project" value="InterPro"/>
</dbReference>
<dbReference type="InterPro" id="IPR010664">
    <property type="entry name" value="LipoPS_assembly_LptC-rel"/>
</dbReference>
<evidence type="ECO:0000313" key="7">
    <source>
        <dbReference type="EMBL" id="PMS21229.1"/>
    </source>
</evidence>
<organism evidence="7 8">
    <name type="scientific">Trinickia dabaoshanensis</name>
    <dbReference type="NCBI Taxonomy" id="564714"/>
    <lineage>
        <taxon>Bacteria</taxon>
        <taxon>Pseudomonadati</taxon>
        <taxon>Pseudomonadota</taxon>
        <taxon>Betaproteobacteria</taxon>
        <taxon>Burkholderiales</taxon>
        <taxon>Burkholderiaceae</taxon>
        <taxon>Trinickia</taxon>
    </lineage>
</organism>
<dbReference type="RefSeq" id="WP_102644971.1">
    <property type="nucleotide sequence ID" value="NZ_PNYA01000006.1"/>
</dbReference>
<evidence type="ECO:0000256" key="2">
    <source>
        <dbReference type="ARBA" id="ARBA00022519"/>
    </source>
</evidence>
<evidence type="ECO:0000256" key="6">
    <source>
        <dbReference type="SAM" id="SignalP"/>
    </source>
</evidence>
<keyword evidence="6" id="KW-0732">Signal</keyword>
<dbReference type="EMBL" id="PNYA01000006">
    <property type="protein sequence ID" value="PMS21229.1"/>
    <property type="molecule type" value="Genomic_DNA"/>
</dbReference>
<evidence type="ECO:0000256" key="1">
    <source>
        <dbReference type="ARBA" id="ARBA00022475"/>
    </source>
</evidence>
<keyword evidence="2" id="KW-0997">Cell inner membrane</keyword>
<evidence type="ECO:0000256" key="3">
    <source>
        <dbReference type="ARBA" id="ARBA00022692"/>
    </source>
</evidence>
<keyword evidence="4" id="KW-1133">Transmembrane helix</keyword>